<feature type="compositionally biased region" description="Basic and acidic residues" evidence="1">
    <location>
        <begin position="706"/>
        <end position="718"/>
    </location>
</feature>
<name>A0ABT2PQI1_9BURK</name>
<evidence type="ECO:0000256" key="1">
    <source>
        <dbReference type="SAM" id="MobiDB-lite"/>
    </source>
</evidence>
<dbReference type="Proteomes" id="UP001525968">
    <property type="component" value="Unassembled WGS sequence"/>
</dbReference>
<feature type="region of interest" description="Disordered" evidence="1">
    <location>
        <begin position="177"/>
        <end position="211"/>
    </location>
</feature>
<organism evidence="3 4">
    <name type="scientific">Acidovorax bellezanensis</name>
    <dbReference type="NCBI Taxonomy" id="2976702"/>
    <lineage>
        <taxon>Bacteria</taxon>
        <taxon>Pseudomonadati</taxon>
        <taxon>Pseudomonadota</taxon>
        <taxon>Betaproteobacteria</taxon>
        <taxon>Burkholderiales</taxon>
        <taxon>Comamonadaceae</taxon>
        <taxon>Acidovorax</taxon>
    </lineage>
</organism>
<keyword evidence="2" id="KW-0812">Transmembrane</keyword>
<feature type="compositionally biased region" description="Low complexity" evidence="1">
    <location>
        <begin position="195"/>
        <end position="208"/>
    </location>
</feature>
<evidence type="ECO:0000256" key="2">
    <source>
        <dbReference type="SAM" id="Phobius"/>
    </source>
</evidence>
<keyword evidence="2" id="KW-1133">Transmembrane helix</keyword>
<protein>
    <submittedName>
        <fullName evidence="3">Uncharacterized protein</fullName>
    </submittedName>
</protein>
<feature type="region of interest" description="Disordered" evidence="1">
    <location>
        <begin position="1"/>
        <end position="27"/>
    </location>
</feature>
<dbReference type="EMBL" id="JAODYH010000011">
    <property type="protein sequence ID" value="MCT9812725.1"/>
    <property type="molecule type" value="Genomic_DNA"/>
</dbReference>
<evidence type="ECO:0000313" key="4">
    <source>
        <dbReference type="Proteomes" id="UP001525968"/>
    </source>
</evidence>
<evidence type="ECO:0000313" key="3">
    <source>
        <dbReference type="EMBL" id="MCT9812725.1"/>
    </source>
</evidence>
<reference evidence="3 4" key="1">
    <citation type="submission" date="2022-09" db="EMBL/GenBank/DDBJ databases">
        <title>Draft genome of isolate Be4.</title>
        <authorList>
            <person name="Sanchez-Castro I."/>
            <person name="Martinez-Rodriguez P."/>
            <person name="Descostes M."/>
            <person name="Merroun M."/>
        </authorList>
    </citation>
    <scope>NUCLEOTIDE SEQUENCE [LARGE SCALE GENOMIC DNA]</scope>
    <source>
        <strain evidence="3 4">Be4</strain>
    </source>
</reference>
<feature type="compositionally biased region" description="Low complexity" evidence="1">
    <location>
        <begin position="97"/>
        <end position="138"/>
    </location>
</feature>
<feature type="transmembrane region" description="Helical" evidence="2">
    <location>
        <begin position="258"/>
        <end position="278"/>
    </location>
</feature>
<feature type="region of interest" description="Disordered" evidence="1">
    <location>
        <begin position="695"/>
        <end position="718"/>
    </location>
</feature>
<gene>
    <name evidence="3" type="ORF">N0K08_19000</name>
</gene>
<sequence length="718" mass="75207">MNASLQLGDRRIDGGRVSVTPLPSRDGQPAAVRVRASVTVDEPVVVVQVSAGCQGRVSRSYTFFAELPEAAPRSAMPVDLAKLSSAPVVAATAAGTALSPATAEPRRTPPAAVSKPAPAPRAPVKVAPPKQPPKAVVKPPAPAPAPAPAPVPAPAVAATQPPQPESRLRMEPLEAWSGPTAAGASPGTKPHSDADAAAQPPAASAADAAAREPADARVQALEAQMLALKAREVSQNASLTQMRSELAALQARDEGSIWTIPLLAALAIALAALGWLLLRLRGLAQNPQQQAWLHSVDASLRASGGAQEPVASNPFEAAGAQEHVTTLAGTEMPPAPAAVHEESAAPDFGPATLLAAPVVAAAPRVRDVVKPEELMDVRQQAEFFTSVGEYEQAIAVMRKHIAQHEDSSPLAYLELLGLFYQLSRKNEFDALRAQFEQHFAARVPDMAQFAQRGKSLEHYTELLATIEALWPTDEVGDLLESYLFRHQGPDSGVLFDLAAFDDLLLLQAVARTTPAAARGNLNARLRTTPAVAPVDQVQATPVAAAGAGLALADEPWATLEKNAAAPALVNVPLMPELDLEIPSRFDVPDGAFARSSPLNDGAADMPAASPLLDIDLSDVGRLAPLDLPKVEPLPFDALEFPSWTVAAPADDQAVGFNARDPKRPMSVDLELEPWDQDAPESIFTALNSARTALVAPPSAEANAGKPKPDDDKGPKSPR</sequence>
<proteinExistence type="predicted"/>
<feature type="region of interest" description="Disordered" evidence="1">
    <location>
        <begin position="97"/>
        <end position="165"/>
    </location>
</feature>
<feature type="compositionally biased region" description="Pro residues" evidence="1">
    <location>
        <begin position="139"/>
        <end position="153"/>
    </location>
</feature>
<keyword evidence="2" id="KW-0472">Membrane</keyword>
<dbReference type="RefSeq" id="WP_261501966.1">
    <property type="nucleotide sequence ID" value="NZ_JAODYH010000011.1"/>
</dbReference>
<accession>A0ABT2PQI1</accession>
<keyword evidence="4" id="KW-1185">Reference proteome</keyword>
<comment type="caution">
    <text evidence="3">The sequence shown here is derived from an EMBL/GenBank/DDBJ whole genome shotgun (WGS) entry which is preliminary data.</text>
</comment>